<proteinExistence type="predicted"/>
<dbReference type="Proteomes" id="UP000010471">
    <property type="component" value="Chromosome"/>
</dbReference>
<protein>
    <submittedName>
        <fullName evidence="1">Uncharacterized protein</fullName>
    </submittedName>
</protein>
<dbReference type="HOGENOM" id="CLU_2523840_0_0_3"/>
<sequence>MVVVESVQSGLNLGRTPPLTKAAVSEGSGAVCQGLKPLSHSESPIKRTINPSLSRLQTTWAMSEGLKSLAVWTRRNQPGRFRGD</sequence>
<organism evidence="1 2">
    <name type="scientific">Allocoleopsis franciscana PCC 7113</name>
    <dbReference type="NCBI Taxonomy" id="1173027"/>
    <lineage>
        <taxon>Bacteria</taxon>
        <taxon>Bacillati</taxon>
        <taxon>Cyanobacteriota</taxon>
        <taxon>Cyanophyceae</taxon>
        <taxon>Coleofasciculales</taxon>
        <taxon>Coleofasciculaceae</taxon>
        <taxon>Allocoleopsis</taxon>
        <taxon>Allocoleopsis franciscana</taxon>
    </lineage>
</organism>
<dbReference type="AlphaFoldDB" id="K9WH97"/>
<name>K9WH97_9CYAN</name>
<accession>K9WH97</accession>
<evidence type="ECO:0000313" key="1">
    <source>
        <dbReference type="EMBL" id="AFZ19139.1"/>
    </source>
</evidence>
<evidence type="ECO:0000313" key="2">
    <source>
        <dbReference type="Proteomes" id="UP000010471"/>
    </source>
</evidence>
<dbReference type="STRING" id="1173027.Mic7113_3410"/>
<reference evidence="1 2" key="1">
    <citation type="submission" date="2012-06" db="EMBL/GenBank/DDBJ databases">
        <title>Finished chromosome of genome of Microcoleus sp. PCC 7113.</title>
        <authorList>
            <consortium name="US DOE Joint Genome Institute"/>
            <person name="Gugger M."/>
            <person name="Coursin T."/>
            <person name="Rippka R."/>
            <person name="Tandeau De Marsac N."/>
            <person name="Huntemann M."/>
            <person name="Wei C.-L."/>
            <person name="Han J."/>
            <person name="Detter J.C."/>
            <person name="Han C."/>
            <person name="Tapia R."/>
            <person name="Chen A."/>
            <person name="Kyrpides N."/>
            <person name="Mavromatis K."/>
            <person name="Markowitz V."/>
            <person name="Szeto E."/>
            <person name="Ivanova N."/>
            <person name="Pagani I."/>
            <person name="Pati A."/>
            <person name="Goodwin L."/>
            <person name="Nordberg H.P."/>
            <person name="Cantor M.N."/>
            <person name="Hua S.X."/>
            <person name="Woyke T."/>
            <person name="Kerfeld C.A."/>
        </authorList>
    </citation>
    <scope>NUCLEOTIDE SEQUENCE [LARGE SCALE GENOMIC DNA]</scope>
    <source>
        <strain evidence="1 2">PCC 7113</strain>
    </source>
</reference>
<dbReference type="EMBL" id="CP003630">
    <property type="protein sequence ID" value="AFZ19139.1"/>
    <property type="molecule type" value="Genomic_DNA"/>
</dbReference>
<dbReference type="KEGG" id="mic:Mic7113_3410"/>
<gene>
    <name evidence="1" type="ORF">Mic7113_3410</name>
</gene>
<keyword evidence="2" id="KW-1185">Reference proteome</keyword>